<keyword evidence="2" id="KW-1185">Reference proteome</keyword>
<accession>A0A0M6WSN0</accession>
<reference evidence="2" key="1">
    <citation type="submission" date="2015-05" db="EMBL/GenBank/DDBJ databases">
        <authorList>
            <consortium name="Pathogen Informatics"/>
        </authorList>
    </citation>
    <scope>NUCLEOTIDE SEQUENCE [LARGE SCALE GENOMIC DNA]</scope>
    <source>
        <strain evidence="2">M72</strain>
    </source>
</reference>
<sequence>MGNVECLPDDPALRLKILSKAGFLYFGAIEDKDRQLSGFLEVLVSYHGISKLTIAKMAGVEENDIDRLLANPPEKDEIEVKYKIAVTVMELRFWLKDCESPI</sequence>
<dbReference type="EMBL" id="CVRR01000036">
    <property type="protein sequence ID" value="CRL40641.1"/>
    <property type="molecule type" value="Genomic_DNA"/>
</dbReference>
<dbReference type="InterPro" id="IPR046930">
    <property type="entry name" value="HTH_60"/>
</dbReference>
<protein>
    <submittedName>
        <fullName evidence="1">Uncharacterized protein</fullName>
    </submittedName>
</protein>
<name>A0A0M6WSN0_9FIRM</name>
<gene>
    <name evidence="1" type="ORF">M72_31141</name>
</gene>
<evidence type="ECO:0000313" key="2">
    <source>
        <dbReference type="Proteomes" id="UP000049979"/>
    </source>
</evidence>
<organism evidence="1 2">
    <name type="scientific">Roseburia faecis</name>
    <dbReference type="NCBI Taxonomy" id="301302"/>
    <lineage>
        <taxon>Bacteria</taxon>
        <taxon>Bacillati</taxon>
        <taxon>Bacillota</taxon>
        <taxon>Clostridia</taxon>
        <taxon>Lachnospirales</taxon>
        <taxon>Lachnospiraceae</taxon>
        <taxon>Roseburia</taxon>
    </lineage>
</organism>
<dbReference type="Pfam" id="PF20317">
    <property type="entry name" value="HTH_60"/>
    <property type="match status" value="1"/>
</dbReference>
<dbReference type="Proteomes" id="UP000049979">
    <property type="component" value="Unassembled WGS sequence"/>
</dbReference>
<evidence type="ECO:0000313" key="1">
    <source>
        <dbReference type="EMBL" id="CRL40641.1"/>
    </source>
</evidence>
<dbReference type="AlphaFoldDB" id="A0A0M6WSN0"/>
<proteinExistence type="predicted"/>